<dbReference type="InterPro" id="IPR036282">
    <property type="entry name" value="Glutathione-S-Trfase_C_sf"/>
</dbReference>
<dbReference type="Proteomes" id="UP000332933">
    <property type="component" value="Unassembled WGS sequence"/>
</dbReference>
<dbReference type="Gene3D" id="3.40.30.10">
    <property type="entry name" value="Glutaredoxin"/>
    <property type="match status" value="1"/>
</dbReference>
<dbReference type="CDD" id="cd00299">
    <property type="entry name" value="GST_C_family"/>
    <property type="match status" value="1"/>
</dbReference>
<dbReference type="EMBL" id="VJMH01003639">
    <property type="protein sequence ID" value="KAF0705267.1"/>
    <property type="molecule type" value="Genomic_DNA"/>
</dbReference>
<reference evidence="1" key="2">
    <citation type="submission" date="2019-06" db="EMBL/GenBank/DDBJ databases">
        <title>Genomics analysis of Aphanomyces spp. identifies a new class of oomycete effector associated with host adaptation.</title>
        <authorList>
            <person name="Gaulin E."/>
        </authorList>
    </citation>
    <scope>NUCLEOTIDE SEQUENCE</scope>
    <source>
        <strain evidence="1">CBS 578.67</strain>
    </source>
</reference>
<evidence type="ECO:0000313" key="1">
    <source>
        <dbReference type="EMBL" id="KAF0705267.1"/>
    </source>
</evidence>
<accession>A0A485KGD3</accession>
<organism evidence="2 3">
    <name type="scientific">Aphanomyces stellatus</name>
    <dbReference type="NCBI Taxonomy" id="120398"/>
    <lineage>
        <taxon>Eukaryota</taxon>
        <taxon>Sar</taxon>
        <taxon>Stramenopiles</taxon>
        <taxon>Oomycota</taxon>
        <taxon>Saprolegniomycetes</taxon>
        <taxon>Saprolegniales</taxon>
        <taxon>Verrucalvaceae</taxon>
        <taxon>Aphanomyces</taxon>
    </lineage>
</organism>
<keyword evidence="3" id="KW-1185">Reference proteome</keyword>
<dbReference type="OrthoDB" id="9988732at2759"/>
<gene>
    <name evidence="2" type="primary">Aste57867_7082</name>
    <name evidence="1" type="ORF">As57867_007059</name>
    <name evidence="2" type="ORF">ASTE57867_7082</name>
</gene>
<proteinExistence type="predicted"/>
<dbReference type="SUPFAM" id="SSF52833">
    <property type="entry name" value="Thioredoxin-like"/>
    <property type="match status" value="1"/>
</dbReference>
<dbReference type="SUPFAM" id="SSF47616">
    <property type="entry name" value="GST C-terminal domain-like"/>
    <property type="match status" value="1"/>
</dbReference>
<dbReference type="EMBL" id="CAADRA010003651">
    <property type="protein sequence ID" value="VFT84021.1"/>
    <property type="molecule type" value="Genomic_DNA"/>
</dbReference>
<protein>
    <submittedName>
        <fullName evidence="2">Aste57867_7082 protein</fullName>
    </submittedName>
</protein>
<sequence length="258" mass="28829">MATEAERQFTLVSIPASNYVAKARWGLKLAKVNFTEEMHAPLFHRLATKSKGGSSVPLLFCPETKLILTDSDAIMTFCGTKVPSLYPHEHVKDKELYFDNEFGPHVRRFAYGMIFSTGSVAKHVLLDPLQGSMESYAAGCMYPLLKAMLIKFMNVTDGGVERSWAKIEAFFKEVDETLGDAPLGTQYLAGKTFSAADVSFCAHAGIILVPRENAFLRPYIDIEALPPVFQARHRQLVASKAGQFVLYCWKHHYPSKDE</sequence>
<dbReference type="InterPro" id="IPR036249">
    <property type="entry name" value="Thioredoxin-like_sf"/>
</dbReference>
<name>A0A485KGD3_9STRA</name>
<evidence type="ECO:0000313" key="2">
    <source>
        <dbReference type="EMBL" id="VFT84021.1"/>
    </source>
</evidence>
<reference evidence="2 3" key="1">
    <citation type="submission" date="2019-03" db="EMBL/GenBank/DDBJ databases">
        <authorList>
            <person name="Gaulin E."/>
            <person name="Dumas B."/>
        </authorList>
    </citation>
    <scope>NUCLEOTIDE SEQUENCE [LARGE SCALE GENOMIC DNA]</scope>
    <source>
        <strain evidence="2">CBS 568.67</strain>
    </source>
</reference>
<evidence type="ECO:0000313" key="3">
    <source>
        <dbReference type="Proteomes" id="UP000332933"/>
    </source>
</evidence>
<dbReference type="AlphaFoldDB" id="A0A485KGD3"/>